<dbReference type="InterPro" id="IPR043128">
    <property type="entry name" value="Rev_trsase/Diguanyl_cyclase"/>
</dbReference>
<comment type="caution">
    <text evidence="1">The sequence shown here is derived from an EMBL/GenBank/DDBJ whole genome shotgun (WGS) entry which is preliminary data.</text>
</comment>
<reference evidence="1 2" key="1">
    <citation type="journal article" date="2015" name="G3 (Bethesda)">
        <title>Insights into Ongoing Evolution of the Hexachlorocyclohexane Catabolic Pathway from Comparative Genomics of Ten Sphingomonadaceae Strains.</title>
        <authorList>
            <person name="Pearce S.L."/>
            <person name="Oakeshott J.G."/>
            <person name="Pandey G."/>
        </authorList>
    </citation>
    <scope>NUCLEOTIDE SEQUENCE [LARGE SCALE GENOMIC DNA]</scope>
    <source>
        <strain evidence="1 2">LL02</strain>
    </source>
</reference>
<organism evidence="1 2">
    <name type="scientific">Novosphingobium barchaimii LL02</name>
    <dbReference type="NCBI Taxonomy" id="1114963"/>
    <lineage>
        <taxon>Bacteria</taxon>
        <taxon>Pseudomonadati</taxon>
        <taxon>Pseudomonadota</taxon>
        <taxon>Alphaproteobacteria</taxon>
        <taxon>Sphingomonadales</taxon>
        <taxon>Sphingomonadaceae</taxon>
        <taxon>Novosphingobium</taxon>
    </lineage>
</organism>
<accession>A0A0J8AQG1</accession>
<dbReference type="Proteomes" id="UP000052268">
    <property type="component" value="Unassembled WGS sequence"/>
</dbReference>
<proteinExistence type="predicted"/>
<dbReference type="EMBL" id="JACU01000004">
    <property type="protein sequence ID" value="KMS56655.1"/>
    <property type="molecule type" value="Genomic_DNA"/>
</dbReference>
<protein>
    <recommendedName>
        <fullName evidence="3">GGDEF domain-containing protein</fullName>
    </recommendedName>
</protein>
<dbReference type="RefSeq" id="WP_236710993.1">
    <property type="nucleotide sequence ID" value="NZ_KQ130453.1"/>
</dbReference>
<evidence type="ECO:0008006" key="3">
    <source>
        <dbReference type="Google" id="ProtNLM"/>
    </source>
</evidence>
<evidence type="ECO:0000313" key="2">
    <source>
        <dbReference type="Proteomes" id="UP000052268"/>
    </source>
</evidence>
<sequence>MSVVIVGLIPGQDSSDAIKNADGALYRAKQSGMNQCVDVA</sequence>
<dbReference type="Gene3D" id="3.30.70.270">
    <property type="match status" value="1"/>
</dbReference>
<dbReference type="PATRIC" id="fig|1114963.3.peg.1904"/>
<dbReference type="AlphaFoldDB" id="A0A0J8AQG1"/>
<evidence type="ECO:0000313" key="1">
    <source>
        <dbReference type="EMBL" id="KMS56655.1"/>
    </source>
</evidence>
<name>A0A0J8AQG1_9SPHN</name>
<gene>
    <name evidence="1" type="ORF">V474_15385</name>
</gene>
<keyword evidence="2" id="KW-1185">Reference proteome</keyword>